<keyword evidence="2" id="KW-0732">Signal</keyword>
<reference evidence="4 5" key="1">
    <citation type="journal article" date="2012" name="J. Bacteriol.">
        <title>Complete genome sequences of Desulfosporosinus orientis DSM765T, Desulfosporosinus youngiae DSM17734T, Desulfosporosinus meridiei DSM13257T, and Desulfosporosinus acidiphilus DSM22704T.</title>
        <authorList>
            <person name="Pester M."/>
            <person name="Brambilla E."/>
            <person name="Alazard D."/>
            <person name="Rattei T."/>
            <person name="Weinmaier T."/>
            <person name="Han J."/>
            <person name="Lucas S."/>
            <person name="Lapidus A."/>
            <person name="Cheng J.F."/>
            <person name="Goodwin L."/>
            <person name="Pitluck S."/>
            <person name="Peters L."/>
            <person name="Ovchinnikova G."/>
            <person name="Teshima H."/>
            <person name="Detter J.C."/>
            <person name="Han C.S."/>
            <person name="Tapia R."/>
            <person name="Land M.L."/>
            <person name="Hauser L."/>
            <person name="Kyrpides N.C."/>
            <person name="Ivanova N.N."/>
            <person name="Pagani I."/>
            <person name="Huntmann M."/>
            <person name="Wei C.L."/>
            <person name="Davenport K.W."/>
            <person name="Daligault H."/>
            <person name="Chain P.S."/>
            <person name="Chen A."/>
            <person name="Mavromatis K."/>
            <person name="Markowitz V."/>
            <person name="Szeto E."/>
            <person name="Mikhailova N."/>
            <person name="Pati A."/>
            <person name="Wagner M."/>
            <person name="Woyke T."/>
            <person name="Ollivier B."/>
            <person name="Klenk H.P."/>
            <person name="Spring S."/>
            <person name="Loy A."/>
        </authorList>
    </citation>
    <scope>NUCLEOTIDE SEQUENCE [LARGE SCALE GENOMIC DNA]</scope>
    <source>
        <strain evidence="5">ATCC BAA-275 / DSM 13257 / NCIMB 13706 / S10</strain>
    </source>
</reference>
<feature type="region of interest" description="Disordered" evidence="1">
    <location>
        <begin position="31"/>
        <end position="58"/>
    </location>
</feature>
<evidence type="ECO:0000256" key="1">
    <source>
        <dbReference type="SAM" id="MobiDB-lite"/>
    </source>
</evidence>
<accession>J7J4E0</accession>
<dbReference type="EMBL" id="CP003629">
    <property type="protein sequence ID" value="AFQ45791.1"/>
    <property type="molecule type" value="Genomic_DNA"/>
</dbReference>
<name>J7J4E0_DESMD</name>
<sequence length="195" mass="20896">MTKRSIRTIILALTFCLLLAGAFLTGCNSSKAQVDNKPSDTATTPPPSNTDTIEQPKSSQQIKLYFPNSDATGLVSFERTVEVKDQAVIKAMFSELANPPSGYEPPLPAGTTLLDATVSADGIATINLSKEFKANFGGGSTEEQMTIYSIVNSLTTLPNIRSVQFLLEGAKHAGILGHLDTHDPIKRDESLIIKS</sequence>
<feature type="compositionally biased region" description="Polar residues" evidence="1">
    <location>
        <begin position="39"/>
        <end position="58"/>
    </location>
</feature>
<dbReference type="PROSITE" id="PS51257">
    <property type="entry name" value="PROKAR_LIPOPROTEIN"/>
    <property type="match status" value="1"/>
</dbReference>
<dbReference type="KEGG" id="dmi:Desmer_3959"/>
<gene>
    <name evidence="4" type="ordered locus">Desmer_3959</name>
</gene>
<dbReference type="InterPro" id="IPR019606">
    <property type="entry name" value="GerMN"/>
</dbReference>
<organism evidence="4 5">
    <name type="scientific">Desulfosporosinus meridiei (strain ATCC BAA-275 / DSM 13257 / KCTC 12902 / NCIMB 13706 / S10)</name>
    <dbReference type="NCBI Taxonomy" id="768704"/>
    <lineage>
        <taxon>Bacteria</taxon>
        <taxon>Bacillati</taxon>
        <taxon>Bacillota</taxon>
        <taxon>Clostridia</taxon>
        <taxon>Eubacteriales</taxon>
        <taxon>Desulfitobacteriaceae</taxon>
        <taxon>Desulfosporosinus</taxon>
    </lineage>
</organism>
<dbReference type="OrthoDB" id="9809406at2"/>
<dbReference type="Proteomes" id="UP000005262">
    <property type="component" value="Chromosome"/>
</dbReference>
<feature type="domain" description="GerMN" evidence="3">
    <location>
        <begin position="89"/>
        <end position="176"/>
    </location>
</feature>
<evidence type="ECO:0000259" key="3">
    <source>
        <dbReference type="SMART" id="SM00909"/>
    </source>
</evidence>
<protein>
    <submittedName>
        <fullName evidence="4">Sporulation/spore germination protein</fullName>
    </submittedName>
</protein>
<keyword evidence="5" id="KW-1185">Reference proteome</keyword>
<feature type="signal peptide" evidence="2">
    <location>
        <begin position="1"/>
        <end position="32"/>
    </location>
</feature>
<dbReference type="SMART" id="SM00909">
    <property type="entry name" value="Germane"/>
    <property type="match status" value="1"/>
</dbReference>
<evidence type="ECO:0000313" key="4">
    <source>
        <dbReference type="EMBL" id="AFQ45791.1"/>
    </source>
</evidence>
<evidence type="ECO:0000313" key="5">
    <source>
        <dbReference type="Proteomes" id="UP000005262"/>
    </source>
</evidence>
<dbReference type="AlphaFoldDB" id="J7J4E0"/>
<dbReference type="eggNOG" id="COG5401">
    <property type="taxonomic scope" value="Bacteria"/>
</dbReference>
<evidence type="ECO:0000256" key="2">
    <source>
        <dbReference type="SAM" id="SignalP"/>
    </source>
</evidence>
<dbReference type="STRING" id="768704.Desmer_3959"/>
<feature type="chain" id="PRO_5005686209" evidence="2">
    <location>
        <begin position="33"/>
        <end position="195"/>
    </location>
</feature>
<dbReference type="Pfam" id="PF10646">
    <property type="entry name" value="Germane"/>
    <property type="match status" value="1"/>
</dbReference>
<proteinExistence type="predicted"/>
<dbReference type="RefSeq" id="WP_014904700.1">
    <property type="nucleotide sequence ID" value="NC_018515.1"/>
</dbReference>
<dbReference type="HOGENOM" id="CLU_080926_0_1_9"/>
<reference evidence="5" key="2">
    <citation type="submission" date="2012-08" db="EMBL/GenBank/DDBJ databases">
        <title>Finished genome of Desulfosporosinus meridiei DSM 13257.</title>
        <authorList>
            <person name="Huntemann M."/>
            <person name="Wei C.-L."/>
            <person name="Han J."/>
            <person name="Detter J.C."/>
            <person name="Han C."/>
            <person name="Davenport K."/>
            <person name="Daligault H."/>
            <person name="Erkkila T."/>
            <person name="Gu W."/>
            <person name="Munk A.C.C."/>
            <person name="Teshima H."/>
            <person name="Xu Y."/>
            <person name="Chain P."/>
            <person name="Tapia R."/>
            <person name="Chen A."/>
            <person name="Krypides N."/>
            <person name="Mavromatis K."/>
            <person name="Markowitz V."/>
            <person name="Szeto E."/>
            <person name="Ivanova N."/>
            <person name="Mikhailova N."/>
            <person name="Ovchinnikova G."/>
            <person name="Pagani I."/>
            <person name="Pati A."/>
            <person name="Goodwin L."/>
            <person name="Peters L."/>
            <person name="Pitluck S."/>
            <person name="Woyke T."/>
            <person name="Pester M."/>
            <person name="Spring S."/>
            <person name="Ollivier B."/>
            <person name="Rattei T."/>
            <person name="Klenk H.-P."/>
            <person name="Wagner M."/>
            <person name="Loy A."/>
        </authorList>
    </citation>
    <scope>NUCLEOTIDE SEQUENCE [LARGE SCALE GENOMIC DNA]</scope>
    <source>
        <strain evidence="5">ATCC BAA-275 / DSM 13257 / NCIMB 13706 / S10</strain>
    </source>
</reference>